<dbReference type="EMBL" id="GBRH01224317">
    <property type="protein sequence ID" value="JAD73578.1"/>
    <property type="molecule type" value="Transcribed_RNA"/>
</dbReference>
<evidence type="ECO:0000256" key="1">
    <source>
        <dbReference type="SAM" id="MobiDB-lite"/>
    </source>
</evidence>
<name>A0A0A9CGK2_ARUDO</name>
<evidence type="ECO:0000313" key="2">
    <source>
        <dbReference type="EMBL" id="JAD73578.1"/>
    </source>
</evidence>
<proteinExistence type="predicted"/>
<reference evidence="2" key="1">
    <citation type="submission" date="2014-09" db="EMBL/GenBank/DDBJ databases">
        <authorList>
            <person name="Magalhaes I.L.F."/>
            <person name="Oliveira U."/>
            <person name="Santos F.R."/>
            <person name="Vidigal T.H.D.A."/>
            <person name="Brescovit A.D."/>
            <person name="Santos A.J."/>
        </authorList>
    </citation>
    <scope>NUCLEOTIDE SEQUENCE</scope>
    <source>
        <tissue evidence="2">Shoot tissue taken approximately 20 cm above the soil surface</tissue>
    </source>
</reference>
<sequence length="58" mass="6809">MISSPGSPFINTRVEDVDKRLHRMLHQRQPKPRLRKTSNKKGHETKSKALEISSLRRM</sequence>
<reference evidence="2" key="2">
    <citation type="journal article" date="2015" name="Data Brief">
        <title>Shoot transcriptome of the giant reed, Arundo donax.</title>
        <authorList>
            <person name="Barrero R.A."/>
            <person name="Guerrero F.D."/>
            <person name="Moolhuijzen P."/>
            <person name="Goolsby J.A."/>
            <person name="Tidwell J."/>
            <person name="Bellgard S.E."/>
            <person name="Bellgard M.I."/>
        </authorList>
    </citation>
    <scope>NUCLEOTIDE SEQUENCE</scope>
    <source>
        <tissue evidence="2">Shoot tissue taken approximately 20 cm above the soil surface</tissue>
    </source>
</reference>
<feature type="compositionally biased region" description="Basic residues" evidence="1">
    <location>
        <begin position="24"/>
        <end position="40"/>
    </location>
</feature>
<feature type="region of interest" description="Disordered" evidence="1">
    <location>
        <begin position="24"/>
        <end position="58"/>
    </location>
</feature>
<accession>A0A0A9CGK2</accession>
<dbReference type="AlphaFoldDB" id="A0A0A9CGK2"/>
<organism evidence="2">
    <name type="scientific">Arundo donax</name>
    <name type="common">Giant reed</name>
    <name type="synonym">Donax arundinaceus</name>
    <dbReference type="NCBI Taxonomy" id="35708"/>
    <lineage>
        <taxon>Eukaryota</taxon>
        <taxon>Viridiplantae</taxon>
        <taxon>Streptophyta</taxon>
        <taxon>Embryophyta</taxon>
        <taxon>Tracheophyta</taxon>
        <taxon>Spermatophyta</taxon>
        <taxon>Magnoliopsida</taxon>
        <taxon>Liliopsida</taxon>
        <taxon>Poales</taxon>
        <taxon>Poaceae</taxon>
        <taxon>PACMAD clade</taxon>
        <taxon>Arundinoideae</taxon>
        <taxon>Arundineae</taxon>
        <taxon>Arundo</taxon>
    </lineage>
</organism>
<protein>
    <submittedName>
        <fullName evidence="2">Uncharacterized protein</fullName>
    </submittedName>
</protein>